<keyword evidence="1" id="KW-0732">Signal</keyword>
<protein>
    <submittedName>
        <fullName evidence="2">Sel1 repeat family protein</fullName>
    </submittedName>
</protein>
<gene>
    <name evidence="2" type="ORF">FQV27_02540</name>
</gene>
<dbReference type="InterPro" id="IPR011990">
    <property type="entry name" value="TPR-like_helical_dom_sf"/>
</dbReference>
<evidence type="ECO:0000313" key="2">
    <source>
        <dbReference type="EMBL" id="TXB70754.1"/>
    </source>
</evidence>
<comment type="caution">
    <text evidence="2">The sequence shown here is derived from an EMBL/GenBank/DDBJ whole genome shotgun (WGS) entry which is preliminary data.</text>
</comment>
<dbReference type="AlphaFoldDB" id="A0A5C6S8Q5"/>
<dbReference type="EMBL" id="VOPL01000001">
    <property type="protein sequence ID" value="TXB70754.1"/>
    <property type="molecule type" value="Genomic_DNA"/>
</dbReference>
<dbReference type="SUPFAM" id="SSF81901">
    <property type="entry name" value="HCP-like"/>
    <property type="match status" value="1"/>
</dbReference>
<accession>A0A5C6S8Q5</accession>
<sequence length="898" mass="98030">MWNSFSRVVVGFFIALFCTTPAIAQQQQLPPYQPTGFRQVCQPAALRVGLDENDAGQIASGTTVAILDVGFADDGHAYFEVEAANGQAGWIPTKTTANFCDFADRKSSAGRRFLAPPNSCHLIAASRRTLDEINAFAAEYSDFLPTMSAYKSDNGWYAVSFGLISTSIAQELLEAADNLPADAYCSDGANYIDLAEFTGAGFTSARTALPDESATARYKAECLQGNGAACTDYANDVFDRDAAEEKGGDDDEFEMFRYWLLGCMRGEAEACIGYIRSSSVYLEYPMRTAWPGGDDNTPGLYTEMDRIGCDDGIAVACNRVGGNMTKMLSGDAAAWASGFSALIASCEIGDKYGCRDMFRAMKKRADDRNRPFSARDQFFAAELWADRCDPSPNGSNDGSCAPVYENYSKFLSAPINDPFATVERRAIATAFLRRGCEGWRADACLYYSQLSDQVSVEDRDWGASRAASSCALYDKGNAVCQNLQIALKNDLPSVTALKRGDFEALAQRCGADNSLAAEEACHDAMLYYIRQISATDLAPLESALQQACEGTRIAGCSELATLYSPHSIAGENFRFTGSDQPERRLQALRTGCQPQSAHILNCTKLAEMQAERGQDAEAQRSFRLACDAAQMTQSDAHAQQNACFESGLHALRAMRDEDMARRDFRRVCDDGASSNMPYACKHLGLLEQGGSSGAGDIDAALRLFARSCYPPGAQRGDGEGCLHYGRMLLEHRDSVRWDAEVGRYVVLPRPIDQGQRDVTTLATAASDAFATGCASRWEAACNAHETLIADWIAGSFPTGQVNCQIRQREDVLLSDKICGLIVYRDNFLSAENEMRTTEAEIYIWPDGDRTVVKYMGGPWSLNGVLTQRRFIAPEMSCLENPETQRSFCASSGYDRSGD</sequence>
<organism evidence="2 3">
    <name type="scientific">Paracoccus aurantiacus</name>
    <dbReference type="NCBI Taxonomy" id="2599412"/>
    <lineage>
        <taxon>Bacteria</taxon>
        <taxon>Pseudomonadati</taxon>
        <taxon>Pseudomonadota</taxon>
        <taxon>Alphaproteobacteria</taxon>
        <taxon>Rhodobacterales</taxon>
        <taxon>Paracoccaceae</taxon>
        <taxon>Paracoccus</taxon>
    </lineage>
</organism>
<evidence type="ECO:0000313" key="3">
    <source>
        <dbReference type="Proteomes" id="UP000321562"/>
    </source>
</evidence>
<dbReference type="RefSeq" id="WP_186827188.1">
    <property type="nucleotide sequence ID" value="NZ_VOPL01000001.1"/>
</dbReference>
<feature type="chain" id="PRO_5022686762" evidence="1">
    <location>
        <begin position="25"/>
        <end position="898"/>
    </location>
</feature>
<keyword evidence="3" id="KW-1185">Reference proteome</keyword>
<evidence type="ECO:0000256" key="1">
    <source>
        <dbReference type="SAM" id="SignalP"/>
    </source>
</evidence>
<feature type="signal peptide" evidence="1">
    <location>
        <begin position="1"/>
        <end position="24"/>
    </location>
</feature>
<dbReference type="Gene3D" id="1.25.40.10">
    <property type="entry name" value="Tetratricopeptide repeat domain"/>
    <property type="match status" value="1"/>
</dbReference>
<dbReference type="Proteomes" id="UP000321562">
    <property type="component" value="Unassembled WGS sequence"/>
</dbReference>
<reference evidence="2 3" key="1">
    <citation type="submission" date="2019-08" db="EMBL/GenBank/DDBJ databases">
        <authorList>
            <person name="Ye J."/>
        </authorList>
    </citation>
    <scope>NUCLEOTIDE SEQUENCE [LARGE SCALE GENOMIC DNA]</scope>
    <source>
        <strain evidence="2 3">TK008</strain>
    </source>
</reference>
<name>A0A5C6S8Q5_9RHOB</name>
<proteinExistence type="predicted"/>